<proteinExistence type="predicted"/>
<comment type="caution">
    <text evidence="3">The sequence shown here is derived from an EMBL/GenBank/DDBJ whole genome shotgun (WGS) entry which is preliminary data.</text>
</comment>
<sequence length="235" mass="25611">MEAVDREQLEAQKLQLEIQALRKPFYWNHTFWLSFATAVAASIGVVGQSYVSKYENARAEFLRDKAKKDLDSLNIRTVFARAVLDSAQGKIVELTKTKQNLSQQITTLLESVSETEAARSSVKIQSAVKLANNSLYSIALYGYKIEPAELAKSSTYLAAGGYTVTGATLLPSRPPWLSASSVVLYYDTRTAAVAQAIATALSAQLGLPVAFTKGAGLGIPKGEERRELRIHLVGR</sequence>
<evidence type="ECO:0000313" key="3">
    <source>
        <dbReference type="EMBL" id="MVN77470.1"/>
    </source>
</evidence>
<protein>
    <submittedName>
        <fullName evidence="3">Uncharacterized protein</fullName>
    </submittedName>
</protein>
<feature type="transmembrane region" description="Helical" evidence="2">
    <location>
        <begin position="31"/>
        <end position="51"/>
    </location>
</feature>
<evidence type="ECO:0000256" key="1">
    <source>
        <dbReference type="SAM" id="Coils"/>
    </source>
</evidence>
<organism evidence="3 4">
    <name type="scientific">Hymenobacter ginkgonis</name>
    <dbReference type="NCBI Taxonomy" id="2682976"/>
    <lineage>
        <taxon>Bacteria</taxon>
        <taxon>Pseudomonadati</taxon>
        <taxon>Bacteroidota</taxon>
        <taxon>Cytophagia</taxon>
        <taxon>Cytophagales</taxon>
        <taxon>Hymenobacteraceae</taxon>
        <taxon>Hymenobacter</taxon>
    </lineage>
</organism>
<gene>
    <name evidence="3" type="ORF">GO988_14130</name>
</gene>
<name>A0A7K1TGF2_9BACT</name>
<accession>A0A7K1TGF2</accession>
<dbReference type="Proteomes" id="UP000441336">
    <property type="component" value="Unassembled WGS sequence"/>
</dbReference>
<evidence type="ECO:0000256" key="2">
    <source>
        <dbReference type="SAM" id="Phobius"/>
    </source>
</evidence>
<keyword evidence="1" id="KW-0175">Coiled coil</keyword>
<dbReference type="EMBL" id="WQKZ01000003">
    <property type="protein sequence ID" value="MVN77470.1"/>
    <property type="molecule type" value="Genomic_DNA"/>
</dbReference>
<keyword evidence="2" id="KW-0472">Membrane</keyword>
<dbReference type="AlphaFoldDB" id="A0A7K1TGF2"/>
<keyword evidence="2" id="KW-0812">Transmembrane</keyword>
<feature type="coiled-coil region" evidence="1">
    <location>
        <begin position="84"/>
        <end position="118"/>
    </location>
</feature>
<dbReference type="RefSeq" id="WP_157566530.1">
    <property type="nucleotide sequence ID" value="NZ_WQKZ01000003.1"/>
</dbReference>
<keyword evidence="2" id="KW-1133">Transmembrane helix</keyword>
<evidence type="ECO:0000313" key="4">
    <source>
        <dbReference type="Proteomes" id="UP000441336"/>
    </source>
</evidence>
<reference evidence="3 4" key="1">
    <citation type="submission" date="2019-12" db="EMBL/GenBank/DDBJ databases">
        <title>Hymenobacter sp. HMF4947 Genome sequencing and assembly.</title>
        <authorList>
            <person name="Kang H."/>
            <person name="Cha I."/>
            <person name="Kim H."/>
            <person name="Joh K."/>
        </authorList>
    </citation>
    <scope>NUCLEOTIDE SEQUENCE [LARGE SCALE GENOMIC DNA]</scope>
    <source>
        <strain evidence="3 4">HMF4947</strain>
    </source>
</reference>
<keyword evidence="4" id="KW-1185">Reference proteome</keyword>